<evidence type="ECO:0000313" key="7">
    <source>
        <dbReference type="Proteomes" id="UP000694308"/>
    </source>
</evidence>
<organism evidence="6 7">
    <name type="scientific">Clostridium thailandense</name>
    <dbReference type="NCBI Taxonomy" id="2794346"/>
    <lineage>
        <taxon>Bacteria</taxon>
        <taxon>Bacillati</taxon>
        <taxon>Bacillota</taxon>
        <taxon>Clostridia</taxon>
        <taxon>Eubacteriales</taxon>
        <taxon>Clostridiaceae</taxon>
        <taxon>Clostridium</taxon>
    </lineage>
</organism>
<name>A0A949TW94_9CLOT</name>
<comment type="similarity">
    <text evidence="1">Belongs to the LysR transcriptional regulatory family.</text>
</comment>
<dbReference type="EMBL" id="JAEEGC010000096">
    <property type="protein sequence ID" value="MBV7274721.1"/>
    <property type="molecule type" value="Genomic_DNA"/>
</dbReference>
<sequence>MNYKGITLLQIEYFFSVARYLNFTEAARNLYVSQPALSKHIAMLENEIGVQLFFRTKRDVRLTAAGMILLKEMGGIIELIENAIEKSKKLNLEEDSNISIGCLEAMETSTFLPVMIRKFREKYSSVNLVLERHSFKVLREKLINGTLDIIFTLSFEIDDSLGILSDIVYEGNAYIVMEASHPLANKSGLMLEDFKNENFIIISRDESPKGFDGIIGLCKKHGFSPKIVKSLPNAESLILCVESGLGVALLDSNIRLYNNPNLKGIKIEDNFISVTMAWKKENMNTAIPLFTNSVLSEVEL</sequence>
<keyword evidence="3" id="KW-0238">DNA-binding</keyword>
<reference evidence="6" key="1">
    <citation type="submission" date="2020-12" db="EMBL/GenBank/DDBJ databases">
        <title>Clostridium thailandense sp. nov., a novel acetogenic bacterium isolated from peat land soil in Thailand.</title>
        <authorList>
            <person name="Chaikitkaew S."/>
            <person name="Birkeland N.K."/>
        </authorList>
    </citation>
    <scope>NUCLEOTIDE SEQUENCE</scope>
    <source>
        <strain evidence="6">PL3</strain>
    </source>
</reference>
<keyword evidence="4" id="KW-0804">Transcription</keyword>
<feature type="domain" description="HTH lysR-type" evidence="5">
    <location>
        <begin position="6"/>
        <end position="63"/>
    </location>
</feature>
<keyword evidence="7" id="KW-1185">Reference proteome</keyword>
<dbReference type="PANTHER" id="PTHR30346:SF0">
    <property type="entry name" value="HCA OPERON TRANSCRIPTIONAL ACTIVATOR HCAR"/>
    <property type="match status" value="1"/>
</dbReference>
<evidence type="ECO:0000313" key="6">
    <source>
        <dbReference type="EMBL" id="MBV7274721.1"/>
    </source>
</evidence>
<dbReference type="Pfam" id="PF03466">
    <property type="entry name" value="LysR_substrate"/>
    <property type="match status" value="1"/>
</dbReference>
<comment type="caution">
    <text evidence="6">The sequence shown here is derived from an EMBL/GenBank/DDBJ whole genome shotgun (WGS) entry which is preliminary data.</text>
</comment>
<dbReference type="GO" id="GO:0032993">
    <property type="term" value="C:protein-DNA complex"/>
    <property type="evidence" value="ECO:0007669"/>
    <property type="project" value="TreeGrafter"/>
</dbReference>
<proteinExistence type="inferred from homology"/>
<accession>A0A949TW94</accession>
<dbReference type="CDD" id="cd05466">
    <property type="entry name" value="PBP2_LTTR_substrate"/>
    <property type="match status" value="1"/>
</dbReference>
<gene>
    <name evidence="6" type="ORF">I6U48_17640</name>
</gene>
<evidence type="ECO:0000256" key="1">
    <source>
        <dbReference type="ARBA" id="ARBA00009437"/>
    </source>
</evidence>
<keyword evidence="2" id="KW-0805">Transcription regulation</keyword>
<dbReference type="Pfam" id="PF00126">
    <property type="entry name" value="HTH_1"/>
    <property type="match status" value="1"/>
</dbReference>
<dbReference type="RefSeq" id="WP_218321781.1">
    <property type="nucleotide sequence ID" value="NZ_JAEEGC010000096.1"/>
</dbReference>
<dbReference type="FunFam" id="1.10.10.10:FF:000001">
    <property type="entry name" value="LysR family transcriptional regulator"/>
    <property type="match status" value="1"/>
</dbReference>
<dbReference type="PANTHER" id="PTHR30346">
    <property type="entry name" value="TRANSCRIPTIONAL DUAL REGULATOR HCAR-RELATED"/>
    <property type="match status" value="1"/>
</dbReference>
<dbReference type="AlphaFoldDB" id="A0A949TW94"/>
<dbReference type="PROSITE" id="PS50931">
    <property type="entry name" value="HTH_LYSR"/>
    <property type="match status" value="1"/>
</dbReference>
<dbReference type="InterPro" id="IPR005119">
    <property type="entry name" value="LysR_subst-bd"/>
</dbReference>
<evidence type="ECO:0000256" key="3">
    <source>
        <dbReference type="ARBA" id="ARBA00023125"/>
    </source>
</evidence>
<evidence type="ECO:0000256" key="4">
    <source>
        <dbReference type="ARBA" id="ARBA00023163"/>
    </source>
</evidence>
<dbReference type="GO" id="GO:0003677">
    <property type="term" value="F:DNA binding"/>
    <property type="evidence" value="ECO:0007669"/>
    <property type="project" value="UniProtKB-KW"/>
</dbReference>
<dbReference type="Proteomes" id="UP000694308">
    <property type="component" value="Unassembled WGS sequence"/>
</dbReference>
<dbReference type="InterPro" id="IPR000847">
    <property type="entry name" value="LysR_HTH_N"/>
</dbReference>
<evidence type="ECO:0000259" key="5">
    <source>
        <dbReference type="PROSITE" id="PS50931"/>
    </source>
</evidence>
<dbReference type="GO" id="GO:0003700">
    <property type="term" value="F:DNA-binding transcription factor activity"/>
    <property type="evidence" value="ECO:0007669"/>
    <property type="project" value="InterPro"/>
</dbReference>
<evidence type="ECO:0000256" key="2">
    <source>
        <dbReference type="ARBA" id="ARBA00023015"/>
    </source>
</evidence>
<protein>
    <submittedName>
        <fullName evidence="6">LysR family transcriptional regulator</fullName>
    </submittedName>
</protein>